<evidence type="ECO:0000313" key="2">
    <source>
        <dbReference type="Proteomes" id="UP000800039"/>
    </source>
</evidence>
<evidence type="ECO:0000313" key="1">
    <source>
        <dbReference type="EMBL" id="KAF1840963.1"/>
    </source>
</evidence>
<dbReference type="EMBL" id="ML976619">
    <property type="protein sequence ID" value="KAF1840963.1"/>
    <property type="molecule type" value="Genomic_DNA"/>
</dbReference>
<reference evidence="1" key="1">
    <citation type="submission" date="2020-01" db="EMBL/GenBank/DDBJ databases">
        <authorList>
            <consortium name="DOE Joint Genome Institute"/>
            <person name="Haridas S."/>
            <person name="Albert R."/>
            <person name="Binder M."/>
            <person name="Bloem J."/>
            <person name="Labutti K."/>
            <person name="Salamov A."/>
            <person name="Andreopoulos B."/>
            <person name="Baker S.E."/>
            <person name="Barry K."/>
            <person name="Bills G."/>
            <person name="Bluhm B.H."/>
            <person name="Cannon C."/>
            <person name="Castanera R."/>
            <person name="Culley D.E."/>
            <person name="Daum C."/>
            <person name="Ezra D."/>
            <person name="Gonzalez J.B."/>
            <person name="Henrissat B."/>
            <person name="Kuo A."/>
            <person name="Liang C."/>
            <person name="Lipzen A."/>
            <person name="Lutzoni F."/>
            <person name="Magnuson J."/>
            <person name="Mondo S."/>
            <person name="Nolan M."/>
            <person name="Ohm R."/>
            <person name="Pangilinan J."/>
            <person name="Park H.-J."/>
            <person name="Ramirez L."/>
            <person name="Alfaro M."/>
            <person name="Sun H."/>
            <person name="Tritt A."/>
            <person name="Yoshinaga Y."/>
            <person name="Zwiers L.-H."/>
            <person name="Turgeon B.G."/>
            <person name="Goodwin S.B."/>
            <person name="Spatafora J.W."/>
            <person name="Crous P.W."/>
            <person name="Grigoriev I.V."/>
        </authorList>
    </citation>
    <scope>NUCLEOTIDE SEQUENCE</scope>
    <source>
        <strain evidence="1">CBS 394.84</strain>
    </source>
</reference>
<dbReference type="PANTHER" id="PTHR42085">
    <property type="entry name" value="F-BOX DOMAIN-CONTAINING PROTEIN"/>
    <property type="match status" value="1"/>
</dbReference>
<dbReference type="GeneID" id="63849450"/>
<keyword evidence="2" id="KW-1185">Reference proteome</keyword>
<dbReference type="Proteomes" id="UP000800039">
    <property type="component" value="Unassembled WGS sequence"/>
</dbReference>
<dbReference type="PANTHER" id="PTHR42085:SF1">
    <property type="entry name" value="F-BOX DOMAIN-CONTAINING PROTEIN"/>
    <property type="match status" value="1"/>
</dbReference>
<protein>
    <submittedName>
        <fullName evidence="1">Uncharacterized protein</fullName>
    </submittedName>
</protein>
<accession>A0A9P4G8D8</accession>
<dbReference type="AlphaFoldDB" id="A0A9P4G8D8"/>
<comment type="caution">
    <text evidence="1">The sequence shown here is derived from an EMBL/GenBank/DDBJ whole genome shotgun (WGS) entry which is preliminary data.</text>
</comment>
<sequence length="210" mass="24490">MASYIAASPFLGLPRELRYEIYEYLCGTEPRSYPFKAPPIASFDQTPPPTNLQLTCRYIYEEIRTYFHGRVTLRFVTRSFSQETRNHIHSLALTAIRQAKKVELVLVWDIPLGLVETEWGKWPWAMNGWLDEQVSLLLDEGKNLESVVVSIRDVSENVDWEKKTMILKPLSKLKARVRFQSGEITAADREEEALRGHLGKYLRDLNKRRY</sequence>
<name>A0A9P4G8D8_9PLEO</name>
<proteinExistence type="predicted"/>
<dbReference type="OrthoDB" id="2951834at2759"/>
<organism evidence="1 2">
    <name type="scientific">Cucurbitaria berberidis CBS 394.84</name>
    <dbReference type="NCBI Taxonomy" id="1168544"/>
    <lineage>
        <taxon>Eukaryota</taxon>
        <taxon>Fungi</taxon>
        <taxon>Dikarya</taxon>
        <taxon>Ascomycota</taxon>
        <taxon>Pezizomycotina</taxon>
        <taxon>Dothideomycetes</taxon>
        <taxon>Pleosporomycetidae</taxon>
        <taxon>Pleosporales</taxon>
        <taxon>Pleosporineae</taxon>
        <taxon>Cucurbitariaceae</taxon>
        <taxon>Cucurbitaria</taxon>
    </lineage>
</organism>
<dbReference type="InterPro" id="IPR038883">
    <property type="entry name" value="AN11006-like"/>
</dbReference>
<gene>
    <name evidence="1" type="ORF">K460DRAFT_359503</name>
</gene>
<dbReference type="RefSeq" id="XP_040783526.1">
    <property type="nucleotide sequence ID" value="XM_040932199.1"/>
</dbReference>